<protein>
    <submittedName>
        <fullName evidence="1">Ni/Fe-hydrogenase, b-type cytochrome subunit</fullName>
    </submittedName>
</protein>
<reference evidence="1" key="1">
    <citation type="submission" date="2024-12" db="EMBL/GenBank/DDBJ databases">
        <authorList>
            <person name="Wu N."/>
        </authorList>
    </citation>
    <scope>NUCLEOTIDE SEQUENCE</scope>
    <source>
        <strain evidence="1">P15</strain>
    </source>
</reference>
<sequence>MEQLSKDVVKVYVWELPVRIFHWINAGAIMLLILTGLYIGKPIVGSTTGEEAYYTFLMGWVRYIHFFAAFLFTANMIFRLYWVFKGNSFVTTNVLRLAFWKEIFQTVKFYLLMKNRKPHYTGHNPLAQLTYLVLMGGGSIVAMFTGFYLYFEPQPESFFGKLFAWVPFLFGGSFSVRSWHHLMAWVFIIFIVIHVYLSFREDWLEKNGTMSSIFTGFKTEKKDKVETHGGEIQPMAGAAQKDAEHE</sequence>
<evidence type="ECO:0000313" key="2">
    <source>
        <dbReference type="Proteomes" id="UP001631969"/>
    </source>
</evidence>
<dbReference type="EMBL" id="JBJURJ010000009">
    <property type="protein sequence ID" value="MFM9329544.1"/>
    <property type="molecule type" value="Genomic_DNA"/>
</dbReference>
<proteinExistence type="predicted"/>
<accession>A0ACC7NZT3</accession>
<comment type="caution">
    <text evidence="1">The sequence shown here is derived from an EMBL/GenBank/DDBJ whole genome shotgun (WGS) entry which is preliminary data.</text>
</comment>
<name>A0ACC7NZT3_9BACL</name>
<organism evidence="1 2">
    <name type="scientific">Paenibacillus mesotrionivorans</name>
    <dbReference type="NCBI Taxonomy" id="3160968"/>
    <lineage>
        <taxon>Bacteria</taxon>
        <taxon>Bacillati</taxon>
        <taxon>Bacillota</taxon>
        <taxon>Bacilli</taxon>
        <taxon>Bacillales</taxon>
        <taxon>Paenibacillaceae</taxon>
        <taxon>Paenibacillus</taxon>
    </lineage>
</organism>
<evidence type="ECO:0000313" key="1">
    <source>
        <dbReference type="EMBL" id="MFM9329544.1"/>
    </source>
</evidence>
<dbReference type="Proteomes" id="UP001631969">
    <property type="component" value="Unassembled WGS sequence"/>
</dbReference>
<gene>
    <name evidence="1" type="primary">cybH</name>
    <name evidence="1" type="ORF">ACI1P1_14720</name>
</gene>
<keyword evidence="2" id="KW-1185">Reference proteome</keyword>